<proteinExistence type="predicted"/>
<name>A0A9N9EC91_9GLOM</name>
<keyword evidence="2" id="KW-1185">Reference proteome</keyword>
<dbReference type="OrthoDB" id="2370535at2759"/>
<accession>A0A9N9EC91</accession>
<organism evidence="1 2">
    <name type="scientific">Dentiscutata erythropus</name>
    <dbReference type="NCBI Taxonomy" id="1348616"/>
    <lineage>
        <taxon>Eukaryota</taxon>
        <taxon>Fungi</taxon>
        <taxon>Fungi incertae sedis</taxon>
        <taxon>Mucoromycota</taxon>
        <taxon>Glomeromycotina</taxon>
        <taxon>Glomeromycetes</taxon>
        <taxon>Diversisporales</taxon>
        <taxon>Gigasporaceae</taxon>
        <taxon>Dentiscutata</taxon>
    </lineage>
</organism>
<dbReference type="AlphaFoldDB" id="A0A9N9EC91"/>
<sequence length="172" mass="19998">MGKSIFKNQTPETVSNELEVKRQKQECKLEMESFKLPSDQIFKIIQTPKTYSTELKIKRIKPGNYNYQHKLKLGIKRSNSLPNKPQQKTKFKNNQTPKTFLDRAISKHCRSLSSLEVMQQTIYQPQIVKETKLDSSTQTSGKNYADITLHSNRGVNAGLWDLQSKDFSRYRL</sequence>
<reference evidence="1" key="1">
    <citation type="submission" date="2021-06" db="EMBL/GenBank/DDBJ databases">
        <authorList>
            <person name="Kallberg Y."/>
            <person name="Tangrot J."/>
            <person name="Rosling A."/>
        </authorList>
    </citation>
    <scope>NUCLEOTIDE SEQUENCE</scope>
    <source>
        <strain evidence="1">MA453B</strain>
    </source>
</reference>
<gene>
    <name evidence="1" type="ORF">DERYTH_LOCUS10981</name>
</gene>
<dbReference type="Proteomes" id="UP000789405">
    <property type="component" value="Unassembled WGS sequence"/>
</dbReference>
<dbReference type="EMBL" id="CAJVPY010006628">
    <property type="protein sequence ID" value="CAG8666316.1"/>
    <property type="molecule type" value="Genomic_DNA"/>
</dbReference>
<protein>
    <submittedName>
        <fullName evidence="1">3970_t:CDS:1</fullName>
    </submittedName>
</protein>
<evidence type="ECO:0000313" key="2">
    <source>
        <dbReference type="Proteomes" id="UP000789405"/>
    </source>
</evidence>
<comment type="caution">
    <text evidence="1">The sequence shown here is derived from an EMBL/GenBank/DDBJ whole genome shotgun (WGS) entry which is preliminary data.</text>
</comment>
<evidence type="ECO:0000313" key="1">
    <source>
        <dbReference type="EMBL" id="CAG8666316.1"/>
    </source>
</evidence>